<reference evidence="1" key="1">
    <citation type="submission" date="2022-05" db="EMBL/GenBank/DDBJ databases">
        <title>Chromosome-level genome of Chaenocephalus aceratus.</title>
        <authorList>
            <person name="Park H."/>
        </authorList>
    </citation>
    <scope>NUCLEOTIDE SEQUENCE</scope>
    <source>
        <strain evidence="1">KU_202001</strain>
    </source>
</reference>
<proteinExistence type="predicted"/>
<gene>
    <name evidence="1" type="ORF">KUCAC02_027018</name>
</gene>
<accession>A0ACB9W2A8</accession>
<dbReference type="EMBL" id="CM043803">
    <property type="protein sequence ID" value="KAI4807191.1"/>
    <property type="molecule type" value="Genomic_DNA"/>
</dbReference>
<protein>
    <submittedName>
        <fullName evidence="1">Uncharacterized protein</fullName>
    </submittedName>
</protein>
<evidence type="ECO:0000313" key="1">
    <source>
        <dbReference type="EMBL" id="KAI4807191.1"/>
    </source>
</evidence>
<dbReference type="Proteomes" id="UP001057452">
    <property type="component" value="Chromosome 19"/>
</dbReference>
<sequence>MCPLCSKSPHPGAGIGTITGTLLVEKPQRVFVLEGSAQARGETLETKQHKISCHLIGMLITTDSLPY</sequence>
<comment type="caution">
    <text evidence="1">The sequence shown here is derived from an EMBL/GenBank/DDBJ whole genome shotgun (WGS) entry which is preliminary data.</text>
</comment>
<organism evidence="1 2">
    <name type="scientific">Chaenocephalus aceratus</name>
    <name type="common">Blackfin icefish</name>
    <name type="synonym">Chaenichthys aceratus</name>
    <dbReference type="NCBI Taxonomy" id="36190"/>
    <lineage>
        <taxon>Eukaryota</taxon>
        <taxon>Metazoa</taxon>
        <taxon>Chordata</taxon>
        <taxon>Craniata</taxon>
        <taxon>Vertebrata</taxon>
        <taxon>Euteleostomi</taxon>
        <taxon>Actinopterygii</taxon>
        <taxon>Neopterygii</taxon>
        <taxon>Teleostei</taxon>
        <taxon>Neoteleostei</taxon>
        <taxon>Acanthomorphata</taxon>
        <taxon>Eupercaria</taxon>
        <taxon>Perciformes</taxon>
        <taxon>Notothenioidei</taxon>
        <taxon>Channichthyidae</taxon>
        <taxon>Chaenocephalus</taxon>
    </lineage>
</organism>
<evidence type="ECO:0000313" key="2">
    <source>
        <dbReference type="Proteomes" id="UP001057452"/>
    </source>
</evidence>
<keyword evidence="2" id="KW-1185">Reference proteome</keyword>
<name>A0ACB9W2A8_CHAAC</name>